<organism evidence="3 4">
    <name type="scientific">Hymenobacter edaphi</name>
    <dbReference type="NCBI Taxonomy" id="2211146"/>
    <lineage>
        <taxon>Bacteria</taxon>
        <taxon>Pseudomonadati</taxon>
        <taxon>Bacteroidota</taxon>
        <taxon>Cytophagia</taxon>
        <taxon>Cytophagales</taxon>
        <taxon>Hymenobacteraceae</taxon>
        <taxon>Hymenobacter</taxon>
    </lineage>
</organism>
<evidence type="ECO:0000256" key="1">
    <source>
        <dbReference type="SAM" id="MobiDB-lite"/>
    </source>
</evidence>
<name>A0A328BC79_9BACT</name>
<dbReference type="AlphaFoldDB" id="A0A328BC79"/>
<sequence length="86" mass="9924">MYRIFVLWLGIFLAVLDPAEAAASTSAAPETALETQAIPRPRYKYYRHKAKTRKAKRKARKQKKNRGLFRRKPKGVITIDAPIRNN</sequence>
<keyword evidence="4" id="KW-1185">Reference proteome</keyword>
<keyword evidence="2" id="KW-0732">Signal</keyword>
<gene>
    <name evidence="3" type="ORF">DLM85_22685</name>
</gene>
<dbReference type="RefSeq" id="WP_111480475.1">
    <property type="nucleotide sequence ID" value="NZ_QHKM01000012.1"/>
</dbReference>
<dbReference type="Proteomes" id="UP000248553">
    <property type="component" value="Unassembled WGS sequence"/>
</dbReference>
<accession>A0A328BC79</accession>
<evidence type="ECO:0000313" key="3">
    <source>
        <dbReference type="EMBL" id="RAK62678.1"/>
    </source>
</evidence>
<proteinExistence type="predicted"/>
<evidence type="ECO:0000313" key="4">
    <source>
        <dbReference type="Proteomes" id="UP000248553"/>
    </source>
</evidence>
<reference evidence="4" key="1">
    <citation type="submission" date="2018-05" db="EMBL/GenBank/DDBJ databases">
        <authorList>
            <person name="Nie L."/>
        </authorList>
    </citation>
    <scope>NUCLEOTIDE SEQUENCE [LARGE SCALE GENOMIC DNA]</scope>
    <source>
        <strain evidence="4">NL</strain>
    </source>
</reference>
<feature type="region of interest" description="Disordered" evidence="1">
    <location>
        <begin position="49"/>
        <end position="72"/>
    </location>
</feature>
<feature type="signal peptide" evidence="2">
    <location>
        <begin position="1"/>
        <end position="21"/>
    </location>
</feature>
<protein>
    <submittedName>
        <fullName evidence="3">Uncharacterized protein</fullName>
    </submittedName>
</protein>
<dbReference type="EMBL" id="QHKM01000012">
    <property type="protein sequence ID" value="RAK62678.1"/>
    <property type="molecule type" value="Genomic_DNA"/>
</dbReference>
<evidence type="ECO:0000256" key="2">
    <source>
        <dbReference type="SAM" id="SignalP"/>
    </source>
</evidence>
<feature type="chain" id="PRO_5016304432" evidence="2">
    <location>
        <begin position="22"/>
        <end position="86"/>
    </location>
</feature>
<comment type="caution">
    <text evidence="3">The sequence shown here is derived from an EMBL/GenBank/DDBJ whole genome shotgun (WGS) entry which is preliminary data.</text>
</comment>